<evidence type="ECO:0000313" key="4">
    <source>
        <dbReference type="Proteomes" id="UP000053641"/>
    </source>
</evidence>
<keyword evidence="4" id="KW-1185">Reference proteome</keyword>
<protein>
    <submittedName>
        <fullName evidence="3">ADP-ribosylation factor-like 10</fullName>
    </submittedName>
</protein>
<dbReference type="PANTHER" id="PTHR46724:SF2">
    <property type="entry name" value="ADP-RIBOSYLATION FACTOR-LIKE PROTEIN 9"/>
    <property type="match status" value="1"/>
</dbReference>
<dbReference type="Proteomes" id="UP000053641">
    <property type="component" value="Unassembled WGS sequence"/>
</dbReference>
<evidence type="ECO:0000256" key="1">
    <source>
        <dbReference type="ARBA" id="ARBA00022741"/>
    </source>
</evidence>
<organism evidence="3 4">
    <name type="scientific">Tinamus guttatus</name>
    <name type="common">White-throated tinamou</name>
    <dbReference type="NCBI Taxonomy" id="94827"/>
    <lineage>
        <taxon>Eukaryota</taxon>
        <taxon>Metazoa</taxon>
        <taxon>Chordata</taxon>
        <taxon>Craniata</taxon>
        <taxon>Vertebrata</taxon>
        <taxon>Euteleostomi</taxon>
        <taxon>Archelosauria</taxon>
        <taxon>Archosauria</taxon>
        <taxon>Dinosauria</taxon>
        <taxon>Saurischia</taxon>
        <taxon>Theropoda</taxon>
        <taxon>Coelurosauria</taxon>
        <taxon>Aves</taxon>
        <taxon>Palaeognathae</taxon>
        <taxon>Tinamiformes</taxon>
        <taxon>Tinamidae</taxon>
        <taxon>Tinamus</taxon>
    </lineage>
</organism>
<reference evidence="3 4" key="1">
    <citation type="submission" date="2014-06" db="EMBL/GenBank/DDBJ databases">
        <title>Genome evolution of avian class.</title>
        <authorList>
            <person name="Zhang G."/>
            <person name="Li C."/>
        </authorList>
    </citation>
    <scope>NUCLEOTIDE SEQUENCE [LARGE SCALE GENOMIC DNA]</scope>
    <source>
        <strain evidence="3">BGI_N309</strain>
    </source>
</reference>
<accession>A0A099YXR2</accession>
<dbReference type="Gene3D" id="3.40.50.300">
    <property type="entry name" value="P-loop containing nucleotide triphosphate hydrolases"/>
    <property type="match status" value="1"/>
</dbReference>
<proteinExistence type="predicted"/>
<gene>
    <name evidence="3" type="ORF">N309_13537</name>
</gene>
<dbReference type="SUPFAM" id="SSF52540">
    <property type="entry name" value="P-loop containing nucleoside triphosphate hydrolases"/>
    <property type="match status" value="1"/>
</dbReference>
<dbReference type="EMBL" id="KL886922">
    <property type="protein sequence ID" value="KGL74262.1"/>
    <property type="molecule type" value="Genomic_DNA"/>
</dbReference>
<dbReference type="AlphaFoldDB" id="A0A099YXR2"/>
<dbReference type="InterPro" id="IPR053254">
    <property type="entry name" value="Arf-like_GTPase"/>
</dbReference>
<sequence>KVPLLVYVVDAADHARLPLAKQLLHQLLQEDSSLPVVVLANKQV</sequence>
<dbReference type="Pfam" id="PF00025">
    <property type="entry name" value="Arf"/>
    <property type="match status" value="1"/>
</dbReference>
<evidence type="ECO:0000313" key="3">
    <source>
        <dbReference type="EMBL" id="KGL74262.1"/>
    </source>
</evidence>
<feature type="non-terminal residue" evidence="3">
    <location>
        <position position="1"/>
    </location>
</feature>
<dbReference type="GO" id="GO:0003924">
    <property type="term" value="F:GTPase activity"/>
    <property type="evidence" value="ECO:0007669"/>
    <property type="project" value="InterPro"/>
</dbReference>
<evidence type="ECO:0000256" key="2">
    <source>
        <dbReference type="ARBA" id="ARBA00023134"/>
    </source>
</evidence>
<dbReference type="InterPro" id="IPR027417">
    <property type="entry name" value="P-loop_NTPase"/>
</dbReference>
<feature type="non-terminal residue" evidence="3">
    <location>
        <position position="44"/>
    </location>
</feature>
<name>A0A099YXR2_TINGU</name>
<dbReference type="InterPro" id="IPR006689">
    <property type="entry name" value="Small_GTPase_ARF/SAR"/>
</dbReference>
<keyword evidence="1" id="KW-0547">Nucleotide-binding</keyword>
<keyword evidence="2" id="KW-0342">GTP-binding</keyword>
<dbReference type="STRING" id="94827.A0A099YXR2"/>
<dbReference type="PANTHER" id="PTHR46724">
    <property type="entry name" value="ADP-RIBOSYLATION FACTOR-LIKE PROTEIN 9-RELATED"/>
    <property type="match status" value="1"/>
</dbReference>
<dbReference type="GO" id="GO:0005525">
    <property type="term" value="F:GTP binding"/>
    <property type="evidence" value="ECO:0007669"/>
    <property type="project" value="UniProtKB-KW"/>
</dbReference>